<evidence type="ECO:0000256" key="5">
    <source>
        <dbReference type="HAMAP-Rule" id="MF_01328"/>
    </source>
</evidence>
<keyword evidence="5" id="KW-0699">rRNA-binding</keyword>
<evidence type="ECO:0000256" key="1">
    <source>
        <dbReference type="ARBA" id="ARBA00010528"/>
    </source>
</evidence>
<dbReference type="GO" id="GO:0019843">
    <property type="term" value="F:rRNA binding"/>
    <property type="evidence" value="ECO:0007669"/>
    <property type="project" value="UniProtKB-UniRule"/>
</dbReference>
<evidence type="ECO:0000256" key="6">
    <source>
        <dbReference type="SAM" id="MobiDB-lite"/>
    </source>
</evidence>
<gene>
    <name evidence="5" type="primary">rplD</name>
    <name evidence="7" type="ORF">S2091_1314</name>
</gene>
<comment type="caution">
    <text evidence="7">The sequence shown here is derived from an EMBL/GenBank/DDBJ whole genome shotgun (WGS) entry which is preliminary data.</text>
</comment>
<dbReference type="InterPro" id="IPR002136">
    <property type="entry name" value="Ribosomal_uL4"/>
</dbReference>
<dbReference type="GO" id="GO:1990904">
    <property type="term" value="C:ribonucleoprotein complex"/>
    <property type="evidence" value="ECO:0007669"/>
    <property type="project" value="UniProtKB-KW"/>
</dbReference>
<comment type="function">
    <text evidence="5">Forms part of the polypeptide exit tunnel.</text>
</comment>
<organism evidence="7 8">
    <name type="scientific">Solimicrobium silvestre</name>
    <dbReference type="NCBI Taxonomy" id="2099400"/>
    <lineage>
        <taxon>Bacteria</taxon>
        <taxon>Pseudomonadati</taxon>
        <taxon>Pseudomonadota</taxon>
        <taxon>Betaproteobacteria</taxon>
        <taxon>Burkholderiales</taxon>
        <taxon>Oxalobacteraceae</taxon>
        <taxon>Solimicrobium</taxon>
    </lineage>
</organism>
<feature type="region of interest" description="Disordered" evidence="6">
    <location>
        <begin position="48"/>
        <end position="93"/>
    </location>
</feature>
<dbReference type="InterPro" id="IPR023574">
    <property type="entry name" value="Ribosomal_uL4_dom_sf"/>
</dbReference>
<dbReference type="Pfam" id="PF00573">
    <property type="entry name" value="Ribosomal_L4"/>
    <property type="match status" value="1"/>
</dbReference>
<dbReference type="RefSeq" id="WP_105530988.1">
    <property type="nucleotide sequence ID" value="NZ_PUGF01000004.1"/>
</dbReference>
<sequence length="207" mass="22996">MELKLLNDQGQTASNVAAPDTIFARDYNEALIHQVVVAFQANARSGNRKQLGRDDVHHTTKKPWRQKGTGRARAGMSSSPLWRGGGRAFPNSPDENFSQKINKKMYRAGICSILSQLAREGRLSVVEEFAVDAPKTKLLSDKLKTMGCLDSVLIIADEFNENLMLASRNLPNVLIVEPRYADPVSLVFFKKILITKLALAKIEEMLA</sequence>
<dbReference type="GO" id="GO:0003735">
    <property type="term" value="F:structural constituent of ribosome"/>
    <property type="evidence" value="ECO:0007669"/>
    <property type="project" value="InterPro"/>
</dbReference>
<dbReference type="PANTHER" id="PTHR10746:SF6">
    <property type="entry name" value="LARGE RIBOSOMAL SUBUNIT PROTEIN UL4M"/>
    <property type="match status" value="1"/>
</dbReference>
<feature type="compositionally biased region" description="Basic residues" evidence="6">
    <location>
        <begin position="59"/>
        <end position="70"/>
    </location>
</feature>
<dbReference type="SUPFAM" id="SSF52166">
    <property type="entry name" value="Ribosomal protein L4"/>
    <property type="match status" value="1"/>
</dbReference>
<dbReference type="GO" id="GO:0006412">
    <property type="term" value="P:translation"/>
    <property type="evidence" value="ECO:0007669"/>
    <property type="project" value="UniProtKB-UniRule"/>
</dbReference>
<name>A0A2S9H2D0_9BURK</name>
<dbReference type="InterPro" id="IPR013005">
    <property type="entry name" value="Ribosomal_uL4-like"/>
</dbReference>
<evidence type="ECO:0000256" key="4">
    <source>
        <dbReference type="ARBA" id="ARBA00035244"/>
    </source>
</evidence>
<accession>A0A2S9H2D0</accession>
<keyword evidence="5" id="KW-0694">RNA-binding</keyword>
<keyword evidence="2 5" id="KW-0689">Ribosomal protein</keyword>
<proteinExistence type="inferred from homology"/>
<keyword evidence="3 5" id="KW-0687">Ribonucleoprotein</keyword>
<dbReference type="Proteomes" id="UP000237839">
    <property type="component" value="Unassembled WGS sequence"/>
</dbReference>
<dbReference type="Gene3D" id="3.40.1370.10">
    <property type="match status" value="1"/>
</dbReference>
<comment type="subunit">
    <text evidence="5">Part of the 50S ribosomal subunit.</text>
</comment>
<dbReference type="AlphaFoldDB" id="A0A2S9H2D0"/>
<dbReference type="GO" id="GO:0005840">
    <property type="term" value="C:ribosome"/>
    <property type="evidence" value="ECO:0007669"/>
    <property type="project" value="UniProtKB-KW"/>
</dbReference>
<evidence type="ECO:0000313" key="7">
    <source>
        <dbReference type="EMBL" id="PRC94141.1"/>
    </source>
</evidence>
<dbReference type="HAMAP" id="MF_01328_B">
    <property type="entry name" value="Ribosomal_uL4_B"/>
    <property type="match status" value="1"/>
</dbReference>
<dbReference type="OrthoDB" id="9803201at2"/>
<evidence type="ECO:0000313" key="8">
    <source>
        <dbReference type="Proteomes" id="UP000237839"/>
    </source>
</evidence>
<comment type="similarity">
    <text evidence="1 5">Belongs to the universal ribosomal protein uL4 family.</text>
</comment>
<protein>
    <recommendedName>
        <fullName evidence="4 5">Large ribosomal subunit protein uL4</fullName>
    </recommendedName>
</protein>
<dbReference type="EMBL" id="PUGF01000004">
    <property type="protein sequence ID" value="PRC94141.1"/>
    <property type="molecule type" value="Genomic_DNA"/>
</dbReference>
<dbReference type="PANTHER" id="PTHR10746">
    <property type="entry name" value="50S RIBOSOMAL PROTEIN L4"/>
    <property type="match status" value="1"/>
</dbReference>
<comment type="function">
    <text evidence="5">One of the primary rRNA binding proteins, this protein initially binds near the 5'-end of the 23S rRNA. It is important during the early stages of 50S assembly. It makes multiple contacts with different domains of the 23S rRNA in the assembled 50S subunit and ribosome.</text>
</comment>
<keyword evidence="8" id="KW-1185">Reference proteome</keyword>
<evidence type="ECO:0000256" key="3">
    <source>
        <dbReference type="ARBA" id="ARBA00023274"/>
    </source>
</evidence>
<reference evidence="7 8" key="1">
    <citation type="submission" date="2018-02" db="EMBL/GenBank/DDBJ databases">
        <title>Solimicrobium silvestre gen. nov., sp. nov., isolated from alpine forest soil.</title>
        <authorList>
            <person name="Margesin R."/>
            <person name="Albuquerque L."/>
            <person name="Zhang D.-C."/>
            <person name="Froufe H.J.C."/>
            <person name="Severino R."/>
            <person name="Roxo I."/>
            <person name="Egas C."/>
            <person name="Da Costa M.S."/>
        </authorList>
    </citation>
    <scope>NUCLEOTIDE SEQUENCE [LARGE SCALE GENOMIC DNA]</scope>
    <source>
        <strain evidence="7 8">S20-91</strain>
    </source>
</reference>
<evidence type="ECO:0000256" key="2">
    <source>
        <dbReference type="ARBA" id="ARBA00022980"/>
    </source>
</evidence>
<dbReference type="NCBIfam" id="TIGR03953">
    <property type="entry name" value="rplD_bact"/>
    <property type="match status" value="1"/>
</dbReference>